<evidence type="ECO:0000313" key="1">
    <source>
        <dbReference type="EMBL" id="SMQ62596.1"/>
    </source>
</evidence>
<name>A0ABY1RD83_9MICO</name>
<protein>
    <submittedName>
        <fullName evidence="1">Uncharacterized protein</fullName>
    </submittedName>
</protein>
<dbReference type="EMBL" id="FXWJ01000001">
    <property type="protein sequence ID" value="SMQ62598.1"/>
    <property type="molecule type" value="Genomic_DNA"/>
</dbReference>
<reference evidence="1 3" key="1">
    <citation type="submission" date="2017-04" db="EMBL/GenBank/DDBJ databases">
        <authorList>
            <person name="Varghese N."/>
            <person name="Submissions S."/>
        </authorList>
    </citation>
    <scope>NUCLEOTIDE SEQUENCE [LARGE SCALE GENOMIC DNA]</scope>
    <source>
        <strain evidence="1 3">VKM Ac-1784</strain>
    </source>
</reference>
<gene>
    <name evidence="1" type="ORF">SAMN06295909_0760</name>
    <name evidence="2" type="ORF">SAMN06295909_0761</name>
</gene>
<proteinExistence type="predicted"/>
<organism evidence="1 3">
    <name type="scientific">Plantibacter elymi</name>
    <name type="common">nom. nud.</name>
    <dbReference type="NCBI Taxonomy" id="199708"/>
    <lineage>
        <taxon>Bacteria</taxon>
        <taxon>Bacillati</taxon>
        <taxon>Actinomycetota</taxon>
        <taxon>Actinomycetes</taxon>
        <taxon>Micrococcales</taxon>
        <taxon>Microbacteriaceae</taxon>
        <taxon>Plantibacter</taxon>
    </lineage>
</organism>
<keyword evidence="3" id="KW-1185">Reference proteome</keyword>
<evidence type="ECO:0000313" key="2">
    <source>
        <dbReference type="EMBL" id="SMQ62598.1"/>
    </source>
</evidence>
<sequence length="31" mass="3241">MSRVHDAHRVIITAPTSFPVLAPGPLAEGLS</sequence>
<accession>A0ABY1RD83</accession>
<comment type="caution">
    <text evidence="1">The sequence shown here is derived from an EMBL/GenBank/DDBJ whole genome shotgun (WGS) entry which is preliminary data.</text>
</comment>
<dbReference type="Proteomes" id="UP000194464">
    <property type="component" value="Unassembled WGS sequence"/>
</dbReference>
<dbReference type="EMBL" id="FXWJ01000001">
    <property type="protein sequence ID" value="SMQ62596.1"/>
    <property type="molecule type" value="Genomic_DNA"/>
</dbReference>
<evidence type="ECO:0000313" key="3">
    <source>
        <dbReference type="Proteomes" id="UP000194464"/>
    </source>
</evidence>